<dbReference type="SMART" id="SM00421">
    <property type="entry name" value="HTH_LUXR"/>
    <property type="match status" value="1"/>
</dbReference>
<dbReference type="CDD" id="cd06170">
    <property type="entry name" value="LuxR_C_like"/>
    <property type="match status" value="1"/>
</dbReference>
<accession>A0ABP4QCB4</accession>
<evidence type="ECO:0000313" key="5">
    <source>
        <dbReference type="Proteomes" id="UP001500393"/>
    </source>
</evidence>
<dbReference type="SUPFAM" id="SSF48452">
    <property type="entry name" value="TPR-like"/>
    <property type="match status" value="1"/>
</dbReference>
<dbReference type="PROSITE" id="PS50043">
    <property type="entry name" value="HTH_LUXR_2"/>
    <property type="match status" value="1"/>
</dbReference>
<dbReference type="InterPro" id="IPR036388">
    <property type="entry name" value="WH-like_DNA-bd_sf"/>
</dbReference>
<dbReference type="InterPro" id="IPR000792">
    <property type="entry name" value="Tscrpt_reg_LuxR_C"/>
</dbReference>
<dbReference type="InterPro" id="IPR011990">
    <property type="entry name" value="TPR-like_helical_dom_sf"/>
</dbReference>
<dbReference type="InterPro" id="IPR027417">
    <property type="entry name" value="P-loop_NTPase"/>
</dbReference>
<name>A0ABP4QCB4_9ACTN</name>
<keyword evidence="1" id="KW-0547">Nucleotide-binding</keyword>
<proteinExistence type="predicted"/>
<dbReference type="EMBL" id="BAAAOS010000053">
    <property type="protein sequence ID" value="GAA1602777.1"/>
    <property type="molecule type" value="Genomic_DNA"/>
</dbReference>
<dbReference type="PANTHER" id="PTHR16305:SF35">
    <property type="entry name" value="TRANSCRIPTIONAL ACTIVATOR DOMAIN"/>
    <property type="match status" value="1"/>
</dbReference>
<dbReference type="PANTHER" id="PTHR16305">
    <property type="entry name" value="TESTICULAR SOLUBLE ADENYLYL CYCLASE"/>
    <property type="match status" value="1"/>
</dbReference>
<comment type="caution">
    <text evidence="4">The sequence shown here is derived from an EMBL/GenBank/DDBJ whole genome shotgun (WGS) entry which is preliminary data.</text>
</comment>
<evidence type="ECO:0000256" key="1">
    <source>
        <dbReference type="ARBA" id="ARBA00022741"/>
    </source>
</evidence>
<dbReference type="InterPro" id="IPR016032">
    <property type="entry name" value="Sig_transdc_resp-reg_C-effctor"/>
</dbReference>
<dbReference type="InterPro" id="IPR041664">
    <property type="entry name" value="AAA_16"/>
</dbReference>
<dbReference type="PROSITE" id="PS00622">
    <property type="entry name" value="HTH_LUXR_1"/>
    <property type="match status" value="1"/>
</dbReference>
<dbReference type="Gene3D" id="1.10.10.10">
    <property type="entry name" value="Winged helix-like DNA-binding domain superfamily/Winged helix DNA-binding domain"/>
    <property type="match status" value="1"/>
</dbReference>
<gene>
    <name evidence="4" type="ORF">GCM10009789_65970</name>
</gene>
<keyword evidence="5" id="KW-1185">Reference proteome</keyword>
<evidence type="ECO:0000256" key="2">
    <source>
        <dbReference type="ARBA" id="ARBA00022840"/>
    </source>
</evidence>
<evidence type="ECO:0000259" key="3">
    <source>
        <dbReference type="PROSITE" id="PS50043"/>
    </source>
</evidence>
<dbReference type="Pfam" id="PF00196">
    <property type="entry name" value="GerE"/>
    <property type="match status" value="1"/>
</dbReference>
<dbReference type="Proteomes" id="UP001500393">
    <property type="component" value="Unassembled WGS sequence"/>
</dbReference>
<protein>
    <submittedName>
        <fullName evidence="4">AAA family ATPase</fullName>
    </submittedName>
</protein>
<evidence type="ECO:0000313" key="4">
    <source>
        <dbReference type="EMBL" id="GAA1602777.1"/>
    </source>
</evidence>
<dbReference type="SUPFAM" id="SSF52540">
    <property type="entry name" value="P-loop containing nucleoside triphosphate hydrolases"/>
    <property type="match status" value="1"/>
</dbReference>
<keyword evidence="2" id="KW-0067">ATP-binding</keyword>
<sequence length="938" mass="98752">MNATLERPGELSRIAAALDASRNGDGKVLVIEGEAGIGKTRLVGETRALAKERGFVRMQATGDELESAMAWGVVRQMVERSISRYSGATREAIIAGPTGRALEALDKANPDAGDAEVARTMHALWWVAVDLASPRPLLITVDDAQWSDLPSLRFLSYLSKRVADLPIALVVATRPPPDRLGPLAELTVSRHVERLLPRPLSRDGIVALTKDRGADPAEPVVDAVLAASGGNPFLAESLLDELNALDRPLTDPATAAAVQSLGSSTVSRTLLGRLSPDALKLGGALAVLGARADLWLAGSVAQLPEATLSAAIKELVAANLVAAAADQLSFVHPVIRESMRATLGPVEKAALHARAAEVLYAERAPAGRIAAHLVNAASGTLPDATDILREAAATSLAAGDTQIAAGYLARALDGSPTDQGIQAQLGLALLRAGDARAARRHLRAAAAASEVQARAELLGAAATATAALDGPLAAVGELTKTLEGWPDGPARLTLEARLGIIRSFLPGERKKASEHLHRFADLPGDTSDERTLLALLAQCGRYEVSPSSEVLRTAERALRRGALFTDSAGQADTLVGWLLAMMSLIGADGVDLAREEIARAQDWVRRNGSPIEFSMVANVADFLAWRCGDLPAVEADADGVLAAVAPEELSPQVVALRATAVNFGAYAALERGDPAAAAALLADFDEQTADAPRVIAGMWLHEVRARVALEQDDPLGALDHAYRLRDEMAAAHLDPPAVPWRTPAAWALLRLGSEDSVAEARQLASDQLDLARRWGAASDLGVALRLTAKVDVGQGARRATTLEEAVAVLERSPARLELAKALVDLGEAYRVVGRRTDAREMLARAGELAAVCGSAVVRQRAAEALQALGDRPRSLSSSGQDSLTASERRVAGLAVSGRTNRDIAHELFVSPKTVENHLGRIYVKLGITGRRELARALT</sequence>
<organism evidence="4 5">
    <name type="scientific">Kribbella sancticallisti</name>
    <dbReference type="NCBI Taxonomy" id="460087"/>
    <lineage>
        <taxon>Bacteria</taxon>
        <taxon>Bacillati</taxon>
        <taxon>Actinomycetota</taxon>
        <taxon>Actinomycetes</taxon>
        <taxon>Propionibacteriales</taxon>
        <taxon>Kribbellaceae</taxon>
        <taxon>Kribbella</taxon>
    </lineage>
</organism>
<reference evidence="5" key="1">
    <citation type="journal article" date="2019" name="Int. J. Syst. Evol. Microbiol.">
        <title>The Global Catalogue of Microorganisms (GCM) 10K type strain sequencing project: providing services to taxonomists for standard genome sequencing and annotation.</title>
        <authorList>
            <consortium name="The Broad Institute Genomics Platform"/>
            <consortium name="The Broad Institute Genome Sequencing Center for Infectious Disease"/>
            <person name="Wu L."/>
            <person name="Ma J."/>
        </authorList>
    </citation>
    <scope>NUCLEOTIDE SEQUENCE [LARGE SCALE GENOMIC DNA]</scope>
    <source>
        <strain evidence="5">JCM 14969</strain>
    </source>
</reference>
<dbReference type="RefSeq" id="WP_344220654.1">
    <property type="nucleotide sequence ID" value="NZ_BAAAOS010000053.1"/>
</dbReference>
<dbReference type="SUPFAM" id="SSF46894">
    <property type="entry name" value="C-terminal effector domain of the bipartite response regulators"/>
    <property type="match status" value="1"/>
</dbReference>
<dbReference type="Pfam" id="PF13191">
    <property type="entry name" value="AAA_16"/>
    <property type="match status" value="1"/>
</dbReference>
<dbReference type="PRINTS" id="PR00038">
    <property type="entry name" value="HTHLUXR"/>
</dbReference>
<feature type="domain" description="HTH luxR-type" evidence="3">
    <location>
        <begin position="876"/>
        <end position="938"/>
    </location>
</feature>